<protein>
    <submittedName>
        <fullName evidence="1">Uncharacterized protein</fullName>
    </submittedName>
</protein>
<evidence type="ECO:0000313" key="2">
    <source>
        <dbReference type="Proteomes" id="UP001428817"/>
    </source>
</evidence>
<dbReference type="Proteomes" id="UP001428817">
    <property type="component" value="Unassembled WGS sequence"/>
</dbReference>
<organism evidence="1 2">
    <name type="scientific">Pseudonocardia eucalypti</name>
    <dbReference type="NCBI Taxonomy" id="648755"/>
    <lineage>
        <taxon>Bacteria</taxon>
        <taxon>Bacillati</taxon>
        <taxon>Actinomycetota</taxon>
        <taxon>Actinomycetes</taxon>
        <taxon>Pseudonocardiales</taxon>
        <taxon>Pseudonocardiaceae</taxon>
        <taxon>Pseudonocardia</taxon>
    </lineage>
</organism>
<dbReference type="EMBL" id="BAABJP010000063">
    <property type="protein sequence ID" value="GAA5175126.1"/>
    <property type="molecule type" value="Genomic_DNA"/>
</dbReference>
<sequence length="112" mass="12001">MRGRGHAPVSVVADRARAVSMSSVVGELASILDRPVLSGSDFKAVDVIGRLLVAFPSELVTLEREHLDRAGVCSHCPDAQAWPCGYVRCAWDARLVLGWPLPGAAREWAGHA</sequence>
<proteinExistence type="predicted"/>
<evidence type="ECO:0000313" key="1">
    <source>
        <dbReference type="EMBL" id="GAA5175126.1"/>
    </source>
</evidence>
<reference evidence="2" key="1">
    <citation type="journal article" date="2019" name="Int. J. Syst. Evol. Microbiol.">
        <title>The Global Catalogue of Microorganisms (GCM) 10K type strain sequencing project: providing services to taxonomists for standard genome sequencing and annotation.</title>
        <authorList>
            <consortium name="The Broad Institute Genomics Platform"/>
            <consortium name="The Broad Institute Genome Sequencing Center for Infectious Disease"/>
            <person name="Wu L."/>
            <person name="Ma J."/>
        </authorList>
    </citation>
    <scope>NUCLEOTIDE SEQUENCE [LARGE SCALE GENOMIC DNA]</scope>
    <source>
        <strain evidence="2">JCM 18303</strain>
    </source>
</reference>
<name>A0ABP9RCJ1_9PSEU</name>
<comment type="caution">
    <text evidence="1">The sequence shown here is derived from an EMBL/GenBank/DDBJ whole genome shotgun (WGS) entry which is preliminary data.</text>
</comment>
<accession>A0ABP9RCJ1</accession>
<gene>
    <name evidence="1" type="ORF">GCM10023321_80530</name>
</gene>
<keyword evidence="2" id="KW-1185">Reference proteome</keyword>